<evidence type="ECO:0000313" key="1">
    <source>
        <dbReference type="EMBL" id="GAA1728570.1"/>
    </source>
</evidence>
<proteinExistence type="predicted"/>
<keyword evidence="2" id="KW-1185">Reference proteome</keyword>
<dbReference type="Proteomes" id="UP001499947">
    <property type="component" value="Unassembled WGS sequence"/>
</dbReference>
<sequence length="59" mass="6218">MPETVWGPITAPRAAVRTTSVLVTQHVGSMSVLVQEAAEAIASMDMEMGELVGGGDRFE</sequence>
<dbReference type="EMBL" id="BAAALR010000122">
    <property type="protein sequence ID" value="GAA1728570.1"/>
    <property type="molecule type" value="Genomic_DNA"/>
</dbReference>
<reference evidence="1 2" key="1">
    <citation type="journal article" date="2019" name="Int. J. Syst. Evol. Microbiol.">
        <title>The Global Catalogue of Microorganisms (GCM) 10K type strain sequencing project: providing services to taxonomists for standard genome sequencing and annotation.</title>
        <authorList>
            <consortium name="The Broad Institute Genomics Platform"/>
            <consortium name="The Broad Institute Genome Sequencing Center for Infectious Disease"/>
            <person name="Wu L."/>
            <person name="Ma J."/>
        </authorList>
    </citation>
    <scope>NUCLEOTIDE SEQUENCE [LARGE SCALE GENOMIC DNA]</scope>
    <source>
        <strain evidence="1 2">JCM 13244</strain>
    </source>
</reference>
<gene>
    <name evidence="1" type="ORF">GCM10009680_82160</name>
</gene>
<evidence type="ECO:0000313" key="2">
    <source>
        <dbReference type="Proteomes" id="UP001499947"/>
    </source>
</evidence>
<name>A0ABN2JIM3_9ACTN</name>
<comment type="caution">
    <text evidence="1">The sequence shown here is derived from an EMBL/GenBank/DDBJ whole genome shotgun (WGS) entry which is preliminary data.</text>
</comment>
<organism evidence="1 2">
    <name type="scientific">Streptomyces yatensis</name>
    <dbReference type="NCBI Taxonomy" id="155177"/>
    <lineage>
        <taxon>Bacteria</taxon>
        <taxon>Bacillati</taxon>
        <taxon>Actinomycetota</taxon>
        <taxon>Actinomycetes</taxon>
        <taxon>Kitasatosporales</taxon>
        <taxon>Streptomycetaceae</taxon>
        <taxon>Streptomyces</taxon>
        <taxon>Streptomyces violaceusniger group</taxon>
    </lineage>
</organism>
<accession>A0ABN2JIM3</accession>
<protein>
    <submittedName>
        <fullName evidence="1">Uncharacterized protein</fullName>
    </submittedName>
</protein>